<dbReference type="NCBIfam" id="TIGR02601">
    <property type="entry name" value="autotrns_rpt"/>
    <property type="match status" value="4"/>
</dbReference>
<organism evidence="3 4">
    <name type="scientific">Luteolibacter soli</name>
    <dbReference type="NCBI Taxonomy" id="3135280"/>
    <lineage>
        <taxon>Bacteria</taxon>
        <taxon>Pseudomonadati</taxon>
        <taxon>Verrucomicrobiota</taxon>
        <taxon>Verrucomicrobiia</taxon>
        <taxon>Verrucomicrobiales</taxon>
        <taxon>Verrucomicrobiaceae</taxon>
        <taxon>Luteolibacter</taxon>
    </lineage>
</organism>
<dbReference type="EMBL" id="JBBUKT010000002">
    <property type="protein sequence ID" value="MEK7950090.1"/>
    <property type="molecule type" value="Genomic_DNA"/>
</dbReference>
<evidence type="ECO:0000313" key="4">
    <source>
        <dbReference type="Proteomes" id="UP001371305"/>
    </source>
</evidence>
<dbReference type="Gene3D" id="2.160.20.20">
    <property type="match status" value="1"/>
</dbReference>
<evidence type="ECO:0000256" key="1">
    <source>
        <dbReference type="ARBA" id="ARBA00022729"/>
    </source>
</evidence>
<comment type="caution">
    <text evidence="3">The sequence shown here is derived from an EMBL/GenBank/DDBJ whole genome shotgun (WGS) entry which is preliminary data.</text>
</comment>
<keyword evidence="1 2" id="KW-0732">Signal</keyword>
<gene>
    <name evidence="3" type="ORF">WKV53_06275</name>
</gene>
<feature type="chain" id="PRO_5046120352" evidence="2">
    <location>
        <begin position="29"/>
        <end position="1316"/>
    </location>
</feature>
<dbReference type="InterPro" id="IPR013425">
    <property type="entry name" value="Autotrns_rpt"/>
</dbReference>
<evidence type="ECO:0000313" key="3">
    <source>
        <dbReference type="EMBL" id="MEK7950090.1"/>
    </source>
</evidence>
<reference evidence="3 4" key="1">
    <citation type="submission" date="2024-04" db="EMBL/GenBank/DDBJ databases">
        <title>Luteolibacter sp. isolated from soil.</title>
        <authorList>
            <person name="An J."/>
        </authorList>
    </citation>
    <scope>NUCLEOTIDE SEQUENCE [LARGE SCALE GENOMIC DNA]</scope>
    <source>
        <strain evidence="3 4">Y139</strain>
    </source>
</reference>
<sequence length="1316" mass="128999">MSQPILFRTLPQVAIGAVFISLAATAEAVTYYKANNTTSLTNLGSWWLDATGTTAATDAPINTTSPSAVCIWNNLVTTANTINVANVGIQTIQILDPGGLVTLASVGAAQTMTVGSGGGIDMTAATQDLTIDNVFYRASTANANVAVKVKTGRTLTFGSTATFNVRNNSGGVTYNFNNDGVSTGTIKIAGNFQPTNIVLGGGVLELNSPGGSTGRIGTPSTTINAGKLVISNTSGSATGGGTVAINNTATLAGNGLMTSVVSVASGGTVIPGEGVVGSITAGGLNLAAGSTIKWEAVDTTTSDLITVSNADGLVINGGTVELYNVGTNTPFTGTGTYNLFAFNGTIGGAGISSLAVAESSKISGQTYTFGVSGNFITLTIEVGSRPQSFWNINNSGTWATPANWTSNGVPNAVSAIANLGGAQGTPITQPRTVTLGAAATVGVLRFNSAQSFTVAGASTLTFDDGIAGATLQVVSGSHTISAPLGLTDNGLTASVENAASTLTLGGQIDGSGGLAKSGAGTLIIAADAYHAGTTTVGGGTLQVGNGGASGSINGPIANSSALRFNRSDDVTLNYATSGTGSVTYAGTGKSTLNAASTYSGPTTISAGTVEIADGLALQNSTLTHSTTGGNLTVSEFLTSVTLGGLTGDRSFPLTNTIGDPVSLTVGQNNASTSYPASTAGTGAAFTKAGTGTFTLTGTHTFNAAATINAGVLALDTGSSFTAGSLTTTAAGAKLRVNGGSFHATGTGSLVNASAGLELVAGSVAIDGAVSNPANVASGAFFINASGGTLNAGSMSISRGALNLGTTEPAAGSTTAGLYVHGAAATITNTLLIGNNANSSVSARVDSGSLTVNGATTVAINSPDRWSILDIGGGTFTSTDVNPAGGVLLGGNAAGQVVMHVHGTGTVAKAERFQFGQAALGGTSILRLAGGELYVGSGGMNLGSTGPITAQLKLEGGTLGALANSTSNVPVNLNGPAVVTGSGPANEPRVITLTGPATGTGSLTKTGAGTVIFSSATSNFSGPTTVSAGTLGFGGQTSGLVTVNSGTTFAPQGLLSANAGAAINGALSLTYDSSSSPRVPRITSSSGPITLGATSTLAFSGSGTLTGSTHVILKSLSGGVTGTFASVTGLPSGFTLNYAYDDDGNGATPPVVAIINPAAVTPFESWIQTYVGGGSVPANQAGATDDPDRDGLDNITEFAFDGDPGDGKNNGRIYGLAQDGGDVDTQKQLLLTVAVRTGTSFTAGTPATGSNPDVGYTIEGSTGLTTFATGVSVESTPVAPPNPPALHSGWEWKTFSLDGSNGLTGKGFLRAKASAAP</sequence>
<keyword evidence="4" id="KW-1185">Reference proteome</keyword>
<dbReference type="RefSeq" id="WP_341403504.1">
    <property type="nucleotide sequence ID" value="NZ_JBBUKT010000002.1"/>
</dbReference>
<accession>A0ABU9ART4</accession>
<feature type="signal peptide" evidence="2">
    <location>
        <begin position="1"/>
        <end position="28"/>
    </location>
</feature>
<name>A0ABU9ART4_9BACT</name>
<dbReference type="InterPro" id="IPR012332">
    <property type="entry name" value="Autotransporter_pectin_lyase_C"/>
</dbReference>
<evidence type="ECO:0000256" key="2">
    <source>
        <dbReference type="SAM" id="SignalP"/>
    </source>
</evidence>
<dbReference type="Proteomes" id="UP001371305">
    <property type="component" value="Unassembled WGS sequence"/>
</dbReference>
<dbReference type="Pfam" id="PF12951">
    <property type="entry name" value="PATR"/>
    <property type="match status" value="4"/>
</dbReference>
<dbReference type="InterPro" id="IPR011050">
    <property type="entry name" value="Pectin_lyase_fold/virulence"/>
</dbReference>
<proteinExistence type="predicted"/>
<dbReference type="SUPFAM" id="SSF51126">
    <property type="entry name" value="Pectin lyase-like"/>
    <property type="match status" value="2"/>
</dbReference>
<protein>
    <submittedName>
        <fullName evidence="3">Autotransporter-associated beta strand repeat-containing protein</fullName>
    </submittedName>
</protein>